<name>A0ACC2EAP5_DIPCM</name>
<proteinExistence type="predicted"/>
<dbReference type="Proteomes" id="UP001162992">
    <property type="component" value="Chromosome 3"/>
</dbReference>
<dbReference type="EMBL" id="CM055094">
    <property type="protein sequence ID" value="KAJ7563553.1"/>
    <property type="molecule type" value="Genomic_DNA"/>
</dbReference>
<reference evidence="2" key="1">
    <citation type="journal article" date="2024" name="Proc. Natl. Acad. Sci. U.S.A.">
        <title>Extraordinary preservation of gene collinearity over three hundred million years revealed in homosporous lycophytes.</title>
        <authorList>
            <person name="Li C."/>
            <person name="Wickell D."/>
            <person name="Kuo L.Y."/>
            <person name="Chen X."/>
            <person name="Nie B."/>
            <person name="Liao X."/>
            <person name="Peng D."/>
            <person name="Ji J."/>
            <person name="Jenkins J."/>
            <person name="Williams M."/>
            <person name="Shu S."/>
            <person name="Plott C."/>
            <person name="Barry K."/>
            <person name="Rajasekar S."/>
            <person name="Grimwood J."/>
            <person name="Han X."/>
            <person name="Sun S."/>
            <person name="Hou Z."/>
            <person name="He W."/>
            <person name="Dai G."/>
            <person name="Sun C."/>
            <person name="Schmutz J."/>
            <person name="Leebens-Mack J.H."/>
            <person name="Li F.W."/>
            <person name="Wang L."/>
        </authorList>
    </citation>
    <scope>NUCLEOTIDE SEQUENCE [LARGE SCALE GENOMIC DNA]</scope>
    <source>
        <strain evidence="2">cv. PW_Plant_1</strain>
    </source>
</reference>
<protein>
    <submittedName>
        <fullName evidence="1">Uncharacterized protein</fullName>
    </submittedName>
</protein>
<evidence type="ECO:0000313" key="2">
    <source>
        <dbReference type="Proteomes" id="UP001162992"/>
    </source>
</evidence>
<sequence length="1140" mass="124112">MLRLRNIKVEGTACVLLLLTVGQFLPLLGFALSNDASALLQFMRELNKDPHRTITNSWNESNVDAQGCPFGWYGVFCSNGTVHGLMLENLGLVGVIKPGSLGRLSGLTYLSLSNNAFVGAIPDDLGTLSFLEQLHLRNNRLNGSIPVSFGALFNLANFSLAENDLSGPIPECFGNMSFLVDLDLSSNGFSGSIPSTLVQLQHLYSLNLSHNNLSDSSTFKMDKLHNLEILDFHQNQLSGQINPEWFNFNKIQMVDLSANQFSGFLPWQQAAPIFSNMVYLNLSSNQLSGTLGQKYSPSLFANNLQVLDLSSNNISGELPSFNFAYSLRVLRLNDNFFSGSIPSFLFSDKAKFLEKLDLSRNNFSGSVDEISAARLKFINFSSNMLSGTIPTRLGNSTTVVDLSNNLLSGNLSGIQEWGYKLEVLDLSSNGLTGLLPTQTTELTKLLYFNLSHNALSGFLPLSFSVFYRLTKLDLSANNLFGTIPSFLFNLPALTELQLSNNLFTGRIVIEGSHISGIPSSQIPTPKVSQPPISYSSSLSVLDLSFNSLNGSIPEGIGSLGTLRVLNLRHNMLSGLLSSRMGNLTKLQYLDVSFNEFSGAIPSELPSSVHTLNVSYNKFSGVAPLNLACKFPYSTFFPGNPQLKVPASSQCHVSPGSSSIGSKGHHFWHRHKRGMNSMVKAGLIGSCTAVALLLIAAGLIIHYKRISSKFQEVPQSPEFHAIGQRFAWYKSKGSHPPKANLSYQAREELAHPISGEAIPIEHPVAPSNGNGFHDALDSVNEDESDIMDDISCELVDPMRTKSFSISPSGRHKGTSAQFPPTVELPSADYDAQLQQGLTGDPIIFDKTMMLTAEELSKAPAEVVGRSGHGITYKATLSSGQILAVKWLRDEVTNSRKEFVTEARKFGNFKHPNVLQVRGCYWGPGEHEKLILSNFISSGSLSAHLSGRMGESLPLSWSQRICIAVDIASGLTYFHLEQRLPHGNLKANNVLLDGPEFDGQLADYGLHRLLTSAGTSNQLLNARALGYLAPELVGAKKPKPTFSADVYAFGVILMELLTGKCAADIILGSSGVVDLPDWVSLLASEGRSLECFDQSLVGHEREQEVPNGIRQVLSIALRCISPCSTRPNMKTVYEDLVAVIPS</sequence>
<keyword evidence="2" id="KW-1185">Reference proteome</keyword>
<accession>A0ACC2EAP5</accession>
<comment type="caution">
    <text evidence="1">The sequence shown here is derived from an EMBL/GenBank/DDBJ whole genome shotgun (WGS) entry which is preliminary data.</text>
</comment>
<evidence type="ECO:0000313" key="1">
    <source>
        <dbReference type="EMBL" id="KAJ7563553.1"/>
    </source>
</evidence>
<gene>
    <name evidence="1" type="ORF">O6H91_03G115000</name>
</gene>
<organism evidence="1 2">
    <name type="scientific">Diphasiastrum complanatum</name>
    <name type="common">Issler's clubmoss</name>
    <name type="synonym">Lycopodium complanatum</name>
    <dbReference type="NCBI Taxonomy" id="34168"/>
    <lineage>
        <taxon>Eukaryota</taxon>
        <taxon>Viridiplantae</taxon>
        <taxon>Streptophyta</taxon>
        <taxon>Embryophyta</taxon>
        <taxon>Tracheophyta</taxon>
        <taxon>Lycopodiopsida</taxon>
        <taxon>Lycopodiales</taxon>
        <taxon>Lycopodiaceae</taxon>
        <taxon>Lycopodioideae</taxon>
        <taxon>Diphasiastrum</taxon>
    </lineage>
</organism>